<evidence type="ECO:0000256" key="1">
    <source>
        <dbReference type="ARBA" id="ARBA00022679"/>
    </source>
</evidence>
<organism evidence="4 5">
    <name type="scientific">Paracoccus aminophilus JCM 7686</name>
    <dbReference type="NCBI Taxonomy" id="1367847"/>
    <lineage>
        <taxon>Bacteria</taxon>
        <taxon>Pseudomonadati</taxon>
        <taxon>Pseudomonadota</taxon>
        <taxon>Alphaproteobacteria</taxon>
        <taxon>Rhodobacterales</taxon>
        <taxon>Paracoccaceae</taxon>
        <taxon>Paracoccus</taxon>
    </lineage>
</organism>
<dbReference type="STRING" id="1367847.JCM7686_1517"/>
<reference evidence="4 5" key="1">
    <citation type="journal article" date="2014" name="BMC Genomics">
        <title>Architecture and functions of a multipartite genome of the methylotrophic bacterium Paracoccus aminophilus JCM 7686, containing primary and secondary chromids.</title>
        <authorList>
            <person name="Dziewit L."/>
            <person name="Czarnecki J."/>
            <person name="Wibberg D."/>
            <person name="Radlinska M."/>
            <person name="Mrozek P."/>
            <person name="Szymczak M."/>
            <person name="Schluter A."/>
            <person name="Puhler A."/>
            <person name="Bartosik D."/>
        </authorList>
    </citation>
    <scope>NUCLEOTIDE SEQUENCE [LARGE SCALE GENOMIC DNA]</scope>
    <source>
        <strain evidence="4">JCM 7686</strain>
    </source>
</reference>
<gene>
    <name evidence="4" type="ORF">JCM7686_1517</name>
</gene>
<dbReference type="Pfam" id="PF00685">
    <property type="entry name" value="Sulfotransfer_1"/>
    <property type="match status" value="1"/>
</dbReference>
<keyword evidence="1 4" id="KW-0808">Transferase</keyword>
<keyword evidence="5" id="KW-1185">Reference proteome</keyword>
<keyword evidence="2" id="KW-0325">Glycoprotein</keyword>
<dbReference type="SUPFAM" id="SSF52540">
    <property type="entry name" value="P-loop containing nucleoside triphosphate hydrolases"/>
    <property type="match status" value="1"/>
</dbReference>
<dbReference type="eggNOG" id="COG2226">
    <property type="taxonomic scope" value="Bacteria"/>
</dbReference>
<feature type="domain" description="Sulfotransferase" evidence="3">
    <location>
        <begin position="12"/>
        <end position="199"/>
    </location>
</feature>
<dbReference type="PANTHER" id="PTHR10605:SF56">
    <property type="entry name" value="BIFUNCTIONAL HEPARAN SULFATE N-DEACETYLASE_N-SULFOTRANSFERASE"/>
    <property type="match status" value="1"/>
</dbReference>
<dbReference type="InterPro" id="IPR027417">
    <property type="entry name" value="P-loop_NTPase"/>
</dbReference>
<dbReference type="InterPro" id="IPR000863">
    <property type="entry name" value="Sulfotransferase_dom"/>
</dbReference>
<dbReference type="AlphaFoldDB" id="S5YB23"/>
<evidence type="ECO:0000313" key="4">
    <source>
        <dbReference type="EMBL" id="AGT08618.1"/>
    </source>
</evidence>
<dbReference type="EC" id="2.8.2.30" evidence="4"/>
<dbReference type="EMBL" id="CP006650">
    <property type="protein sequence ID" value="AGT08618.1"/>
    <property type="molecule type" value="Genomic_DNA"/>
</dbReference>
<dbReference type="HOGENOM" id="CLU_017703_1_2_5"/>
<proteinExistence type="predicted"/>
<dbReference type="InterPro" id="IPR037359">
    <property type="entry name" value="NST/OST"/>
</dbReference>
<evidence type="ECO:0000259" key="3">
    <source>
        <dbReference type="Pfam" id="PF00685"/>
    </source>
</evidence>
<dbReference type="PANTHER" id="PTHR10605">
    <property type="entry name" value="HEPARAN SULFATE SULFOTRANSFERASE"/>
    <property type="match status" value="1"/>
</dbReference>
<protein>
    <submittedName>
        <fullName evidence="4">(Heparan sulfate)-glucosamine 3-sulfotransferase 3</fullName>
        <ecNumber evidence="4">2.8.2.30</ecNumber>
    </submittedName>
</protein>
<name>S5YB23_PARAH</name>
<sequence>MMSEPIATPVLDFAIIGIQKGGTTALHRFLSSHPQIFLPEPKELHFFNSDGATDWAVPDYRKLEAHFAKVPREARKGEATPAYIFHPHALSRLRAYNPAAKLITVLRDPVERAYSHWRMERTRQAETLDFPEAIRAGRLRVAENPARFSYVERGFYAAQIERLLALFPAEQCLFLTTDDLKTDHIPTLSRVWRFLGCDETAAAPEPQMIRPLLSDETLAPLSDCDRGYLRALYREDIHRVAALIGRDLDGWG</sequence>
<dbReference type="Proteomes" id="UP000015480">
    <property type="component" value="Chromosome"/>
</dbReference>
<dbReference type="Gene3D" id="3.40.50.300">
    <property type="entry name" value="P-loop containing nucleotide triphosphate hydrolases"/>
    <property type="match status" value="1"/>
</dbReference>
<dbReference type="PATRIC" id="fig|1367847.3.peg.1490"/>
<dbReference type="GO" id="GO:0008467">
    <property type="term" value="F:[heparan sulfate]-glucosamine 3-sulfotransferase activity"/>
    <property type="evidence" value="ECO:0007669"/>
    <property type="project" value="UniProtKB-EC"/>
</dbReference>
<evidence type="ECO:0000313" key="5">
    <source>
        <dbReference type="Proteomes" id="UP000015480"/>
    </source>
</evidence>
<evidence type="ECO:0000256" key="2">
    <source>
        <dbReference type="ARBA" id="ARBA00023180"/>
    </source>
</evidence>
<accession>S5YB23</accession>
<dbReference type="KEGG" id="pami:JCM7686_1517"/>